<evidence type="ECO:0000256" key="1">
    <source>
        <dbReference type="SAM" id="MobiDB-lite"/>
    </source>
</evidence>
<accession>C4J5L1</accession>
<reference evidence="2" key="1">
    <citation type="journal article" date="2009" name="PLoS Genet.">
        <title>Sequencing, mapping, and analysis of 27,455 maize full-length cDNAs.</title>
        <authorList>
            <person name="Soderlund C."/>
            <person name="Descour A."/>
            <person name="Kudrna D."/>
            <person name="Bomhoff M."/>
            <person name="Boyd L."/>
            <person name="Currie J."/>
            <person name="Angelova A."/>
            <person name="Collura K."/>
            <person name="Wissotski M."/>
            <person name="Ashley E."/>
            <person name="Morrow D."/>
            <person name="Fernandes J."/>
            <person name="Walbot V."/>
            <person name="Yu Y."/>
        </authorList>
    </citation>
    <scope>NUCLEOTIDE SEQUENCE</scope>
    <source>
        <strain evidence="2">B73</strain>
    </source>
</reference>
<organism evidence="2">
    <name type="scientific">Zea mays</name>
    <name type="common">Maize</name>
    <dbReference type="NCBI Taxonomy" id="4577"/>
    <lineage>
        <taxon>Eukaryota</taxon>
        <taxon>Viridiplantae</taxon>
        <taxon>Streptophyta</taxon>
        <taxon>Embryophyta</taxon>
        <taxon>Tracheophyta</taxon>
        <taxon>Spermatophyta</taxon>
        <taxon>Magnoliopsida</taxon>
        <taxon>Liliopsida</taxon>
        <taxon>Poales</taxon>
        <taxon>Poaceae</taxon>
        <taxon>PACMAD clade</taxon>
        <taxon>Panicoideae</taxon>
        <taxon>Andropogonodae</taxon>
        <taxon>Andropogoneae</taxon>
        <taxon>Tripsacinae</taxon>
        <taxon>Zea</taxon>
    </lineage>
</organism>
<evidence type="ECO:0000313" key="2">
    <source>
        <dbReference type="EMBL" id="ACR36461.1"/>
    </source>
</evidence>
<dbReference type="AlphaFoldDB" id="C4J5L1"/>
<dbReference type="EMBL" id="BT086108">
    <property type="protein sequence ID" value="ACR36461.1"/>
    <property type="molecule type" value="mRNA"/>
</dbReference>
<sequence>MTSRAGSMATPRRRLVPYLPPPPPPGRSSAPSKQTLAAPSAAPMTPQRRSTSRRRAPRHTDVEMAPGPQLKPTVWRTMFCSLRRLPAHTSVTGSSTASNSVTSCSMVSLAGRLTSPATSTVQVDQSARGTAPWLRT</sequence>
<name>C4J5L1_MAIZE</name>
<proteinExistence type="evidence at transcript level"/>
<feature type="region of interest" description="Disordered" evidence="1">
    <location>
        <begin position="1"/>
        <end position="69"/>
    </location>
</feature>
<reference evidence="2" key="2">
    <citation type="submission" date="2012-06" db="EMBL/GenBank/DDBJ databases">
        <authorList>
            <person name="Yu Y."/>
            <person name="Currie J."/>
            <person name="Lomeli R."/>
            <person name="Angelova A."/>
            <person name="Collura K."/>
            <person name="Wissotski M."/>
            <person name="Campos D."/>
            <person name="Kudrna D."/>
            <person name="Golser W."/>
            <person name="Ashely E."/>
            <person name="Descour A."/>
            <person name="Fernandes J."/>
            <person name="Soderlund C."/>
            <person name="Walbot V."/>
        </authorList>
    </citation>
    <scope>NUCLEOTIDE SEQUENCE</scope>
    <source>
        <strain evidence="2">B73</strain>
    </source>
</reference>
<protein>
    <submittedName>
        <fullName evidence="2">Uncharacterized protein</fullName>
    </submittedName>
</protein>